<dbReference type="EC" id="3.2.1.-" evidence="9"/>
<dbReference type="GO" id="GO:0030245">
    <property type="term" value="P:cellulose catabolic process"/>
    <property type="evidence" value="ECO:0007669"/>
    <property type="project" value="UniProtKB-KW"/>
</dbReference>
<name>A0A9P5X4P0_9AGAR</name>
<dbReference type="FunFam" id="2.70.100.10:FF:000001">
    <property type="entry name" value="Glucanase"/>
    <property type="match status" value="1"/>
</dbReference>
<keyword evidence="3 10" id="KW-0732">Signal</keyword>
<evidence type="ECO:0000313" key="11">
    <source>
        <dbReference type="EMBL" id="KAF9443579.1"/>
    </source>
</evidence>
<evidence type="ECO:0000256" key="6">
    <source>
        <dbReference type="ARBA" id="ARBA00023277"/>
    </source>
</evidence>
<proteinExistence type="inferred from homology"/>
<evidence type="ECO:0000256" key="2">
    <source>
        <dbReference type="ARBA" id="ARBA00006044"/>
    </source>
</evidence>
<evidence type="ECO:0000256" key="3">
    <source>
        <dbReference type="ARBA" id="ARBA00022729"/>
    </source>
</evidence>
<gene>
    <name evidence="11" type="ORF">P691DRAFT_713107</name>
</gene>
<keyword evidence="7 9" id="KW-0326">Glycosidase</keyword>
<dbReference type="InterPro" id="IPR001722">
    <property type="entry name" value="Glyco_hydro_7"/>
</dbReference>
<dbReference type="CDD" id="cd07999">
    <property type="entry name" value="GH7_CBH_EG"/>
    <property type="match status" value="1"/>
</dbReference>
<evidence type="ECO:0000256" key="7">
    <source>
        <dbReference type="ARBA" id="ARBA00023295"/>
    </source>
</evidence>
<accession>A0A9P5X4P0</accession>
<sequence>MFPKISLITFSLVAVALGQQIGTNQAETHPKLTWQTCTGTGSCQANSNGAVVLDANWRWTHNVGGFTNCYTGNTWDNTLCPDGETCATNCAVDGADYAGTYGITTSGNALTLKFVTFAQQKNIGSRVYLMADDTHYESFQLLNKEFTFDVDLSQLPCGINGALYFSEMDADGGVSRFPANKAGAKYGTGYCDSQCPRDIKFINGVANSEGWVPSPSDPNAGTGNTGSCCNEMDVWEANSVSAAFTPHPCSVDGQTSCTGEDCAIQSRFDGLCDPDGCDFNSFRMGVQDFYGKGMTVDTSSKFTVVTQFVTNNNSTSGTLSEIRRIYVQNGRVIQNSKVNIPGMQPFDSVTTDFCTSQKTTFGDTNSFQQHGGLANMSKAMAKGMVLVMSIWDDHAAQMLWLDSDYPIGADATKPGVARGTCAQSSGDPVTVEGQTPNAQVVFSNIRFGSIGSTFTA</sequence>
<dbReference type="Pfam" id="PF00840">
    <property type="entry name" value="Glyco_hydro_7"/>
    <property type="match status" value="1"/>
</dbReference>
<reference evidence="11" key="1">
    <citation type="submission" date="2020-11" db="EMBL/GenBank/DDBJ databases">
        <authorList>
            <consortium name="DOE Joint Genome Institute"/>
            <person name="Ahrendt S."/>
            <person name="Riley R."/>
            <person name="Andreopoulos W."/>
            <person name="Labutti K."/>
            <person name="Pangilinan J."/>
            <person name="Ruiz-Duenas F.J."/>
            <person name="Barrasa J.M."/>
            <person name="Sanchez-Garcia M."/>
            <person name="Camarero S."/>
            <person name="Miyauchi S."/>
            <person name="Serrano A."/>
            <person name="Linde D."/>
            <person name="Babiker R."/>
            <person name="Drula E."/>
            <person name="Ayuso-Fernandez I."/>
            <person name="Pacheco R."/>
            <person name="Padilla G."/>
            <person name="Ferreira P."/>
            <person name="Barriuso J."/>
            <person name="Kellner H."/>
            <person name="Castanera R."/>
            <person name="Alfaro M."/>
            <person name="Ramirez L."/>
            <person name="Pisabarro A.G."/>
            <person name="Kuo A."/>
            <person name="Tritt A."/>
            <person name="Lipzen A."/>
            <person name="He G."/>
            <person name="Yan M."/>
            <person name="Ng V."/>
            <person name="Cullen D."/>
            <person name="Martin F."/>
            <person name="Rosso M.-N."/>
            <person name="Henrissat B."/>
            <person name="Hibbett D."/>
            <person name="Martinez A.T."/>
            <person name="Grigoriev I.V."/>
        </authorList>
    </citation>
    <scope>NUCLEOTIDE SEQUENCE</scope>
    <source>
        <strain evidence="11">MF-IS2</strain>
    </source>
</reference>
<dbReference type="PANTHER" id="PTHR33753">
    <property type="entry name" value="1,4-BETA-D-GLUCAN CELLOBIOHYDROLASE B"/>
    <property type="match status" value="1"/>
</dbReference>
<dbReference type="AlphaFoldDB" id="A0A9P5X4P0"/>
<keyword evidence="12" id="KW-1185">Reference proteome</keyword>
<feature type="chain" id="PRO_5040500156" description="Glucanase" evidence="10">
    <location>
        <begin position="19"/>
        <end position="456"/>
    </location>
</feature>
<dbReference type="GO" id="GO:0016162">
    <property type="term" value="F:cellulose 1,4-beta-cellobiosidase activity"/>
    <property type="evidence" value="ECO:0007669"/>
    <property type="project" value="UniProtKB-EC"/>
</dbReference>
<feature type="signal peptide" evidence="10">
    <location>
        <begin position="1"/>
        <end position="18"/>
    </location>
</feature>
<comment type="caution">
    <text evidence="11">The sequence shown here is derived from an EMBL/GenBank/DDBJ whole genome shotgun (WGS) entry which is preliminary data.</text>
</comment>
<keyword evidence="5 9" id="KW-0136">Cellulose degradation</keyword>
<evidence type="ECO:0000256" key="1">
    <source>
        <dbReference type="ARBA" id="ARBA00001641"/>
    </source>
</evidence>
<dbReference type="SUPFAM" id="SSF49899">
    <property type="entry name" value="Concanavalin A-like lectins/glucanases"/>
    <property type="match status" value="1"/>
</dbReference>
<organism evidence="11 12">
    <name type="scientific">Macrolepiota fuliginosa MF-IS2</name>
    <dbReference type="NCBI Taxonomy" id="1400762"/>
    <lineage>
        <taxon>Eukaryota</taxon>
        <taxon>Fungi</taxon>
        <taxon>Dikarya</taxon>
        <taxon>Basidiomycota</taxon>
        <taxon>Agaricomycotina</taxon>
        <taxon>Agaricomycetes</taxon>
        <taxon>Agaricomycetidae</taxon>
        <taxon>Agaricales</taxon>
        <taxon>Agaricineae</taxon>
        <taxon>Agaricaceae</taxon>
        <taxon>Macrolepiota</taxon>
    </lineage>
</organism>
<evidence type="ECO:0000313" key="12">
    <source>
        <dbReference type="Proteomes" id="UP000807342"/>
    </source>
</evidence>
<protein>
    <recommendedName>
        <fullName evidence="9">Glucanase</fullName>
        <ecNumber evidence="9">3.2.1.-</ecNumber>
    </recommendedName>
</protein>
<evidence type="ECO:0000256" key="8">
    <source>
        <dbReference type="ARBA" id="ARBA00023326"/>
    </source>
</evidence>
<keyword evidence="6" id="KW-0119">Carbohydrate metabolism</keyword>
<dbReference type="OrthoDB" id="412382at2759"/>
<evidence type="ECO:0000256" key="9">
    <source>
        <dbReference type="RuleBase" id="RU361164"/>
    </source>
</evidence>
<dbReference type="InterPro" id="IPR013320">
    <property type="entry name" value="ConA-like_dom_sf"/>
</dbReference>
<comment type="catalytic activity">
    <reaction evidence="1">
        <text>Hydrolysis of (1-&gt;4)-beta-D-glucosidic linkages in cellulose and cellotetraose, releasing cellobiose from the non-reducing ends of the chains.</text>
        <dbReference type="EC" id="3.2.1.91"/>
    </reaction>
</comment>
<keyword evidence="8 9" id="KW-0624">Polysaccharide degradation</keyword>
<evidence type="ECO:0000256" key="4">
    <source>
        <dbReference type="ARBA" id="ARBA00022801"/>
    </source>
</evidence>
<dbReference type="PANTHER" id="PTHR33753:SF2">
    <property type="entry name" value="GLYCOSIDE HYDROLASE FAMILY 7 PROTEIN"/>
    <property type="match status" value="1"/>
</dbReference>
<dbReference type="Gene3D" id="2.70.100.10">
    <property type="entry name" value="Glycoside hydrolase, family 7, domain"/>
    <property type="match status" value="1"/>
</dbReference>
<comment type="similarity">
    <text evidence="2 9">Belongs to the glycosyl hydrolase 7 (cellulase C) family.</text>
</comment>
<dbReference type="PRINTS" id="PR00734">
    <property type="entry name" value="GLHYDRLASE7"/>
</dbReference>
<dbReference type="EMBL" id="MU151458">
    <property type="protein sequence ID" value="KAF9443579.1"/>
    <property type="molecule type" value="Genomic_DNA"/>
</dbReference>
<dbReference type="InterPro" id="IPR037019">
    <property type="entry name" value="Glyco_hydro_7_sf"/>
</dbReference>
<evidence type="ECO:0000256" key="5">
    <source>
        <dbReference type="ARBA" id="ARBA00023001"/>
    </source>
</evidence>
<dbReference type="Proteomes" id="UP000807342">
    <property type="component" value="Unassembled WGS sequence"/>
</dbReference>
<evidence type="ECO:0000256" key="10">
    <source>
        <dbReference type="SAM" id="SignalP"/>
    </source>
</evidence>
<keyword evidence="4 9" id="KW-0378">Hydrolase</keyword>